<evidence type="ECO:0000313" key="7">
    <source>
        <dbReference type="EMBL" id="MBD0380512.1"/>
    </source>
</evidence>
<evidence type="ECO:0000256" key="4">
    <source>
        <dbReference type="ARBA" id="ARBA00023134"/>
    </source>
</evidence>
<dbReference type="InterPro" id="IPR027417">
    <property type="entry name" value="P-loop_NTPase"/>
</dbReference>
<dbReference type="SUPFAM" id="SSF52540">
    <property type="entry name" value="P-loop containing nucleoside triphosphate hydrolases"/>
    <property type="match status" value="2"/>
</dbReference>
<name>A0A926KNE8_9BACL</name>
<proteinExistence type="predicted"/>
<dbReference type="CDD" id="cd09912">
    <property type="entry name" value="DLP_2"/>
    <property type="match status" value="2"/>
</dbReference>
<dbReference type="RefSeq" id="WP_188174303.1">
    <property type="nucleotide sequence ID" value="NZ_JACVVD010000003.1"/>
</dbReference>
<keyword evidence="2" id="KW-0547">Nucleotide-binding</keyword>
<keyword evidence="8" id="KW-1185">Reference proteome</keyword>
<dbReference type="PANTHER" id="PTHR10465">
    <property type="entry name" value="TRANSMEMBRANE GTPASE FZO1"/>
    <property type="match status" value="1"/>
</dbReference>
<evidence type="ECO:0000259" key="6">
    <source>
        <dbReference type="Pfam" id="PF00350"/>
    </source>
</evidence>
<evidence type="ECO:0000256" key="2">
    <source>
        <dbReference type="ARBA" id="ARBA00022741"/>
    </source>
</evidence>
<organism evidence="7 8">
    <name type="scientific">Paenibacillus sedimenti</name>
    <dbReference type="NCBI Taxonomy" id="2770274"/>
    <lineage>
        <taxon>Bacteria</taxon>
        <taxon>Bacillati</taxon>
        <taxon>Bacillota</taxon>
        <taxon>Bacilli</taxon>
        <taxon>Bacillales</taxon>
        <taxon>Paenibacillaceae</taxon>
        <taxon>Paenibacillus</taxon>
    </lineage>
</organism>
<evidence type="ECO:0000256" key="3">
    <source>
        <dbReference type="ARBA" id="ARBA00022801"/>
    </source>
</evidence>
<protein>
    <submittedName>
        <fullName evidence="7">Dynamin family protein</fullName>
    </submittedName>
</protein>
<dbReference type="GO" id="GO:0003924">
    <property type="term" value="F:GTPase activity"/>
    <property type="evidence" value="ECO:0007669"/>
    <property type="project" value="InterPro"/>
</dbReference>
<sequence>MNQMTEANVLTMPEAMRQMQNVLRQSGDLDNAGKLGQLLDKISDGRMNIAFCGHFSAGKSTLINQLCGHALLPSSPIPTSANIVSIRNGEPGAHVTHRVKVKVGQGTDVGTRKHTIPLEELEAYAVNGTDIEAVEITYPIPFLGEYAALLDTPGIDSTDDAHHQSTESALHLADVVFYVMDYNHVQSEVNLAFTKKMKEWGKPLYLIVNMIDKHKEWELSFAQYQEGTKQAFLSWGIEPDGLLYVTMKEPSHPHNEYAKLRWLLRGLIERGEALRSVSLDASARYLAAEHGKWLAEQHEPQKAELMEQIRQDGDVQQVAEQADVKQRELKGLRELPETLTAALRKEVGVIIENANITPALTRDQAHTYLESRKPGFKVGFFSRAAQTVAETQKRLQAFRDDLAEQVEAQLDWHLRDALKKAAQQHGLHDTALTAQIEALKVEVTPEWLASQVNPGAVFGGEYTLNYMKQVAADIKQQYRKQAFAVIDRLAAAVRERSGQAADALAEELAALEGRLSACRELQRLEDLEAAAQAELLQMASWRKPLPPALPDLQQFTAMEEPATAPQSGAGLVGDSVTCSPMHPRLHVTSMGTILQAAATASAAAGVTAAPVEAAAAPSVFTSGEHVGRMERKAAALQAASSLIDGLPAMRSIARSMREKAERLRERTFTIALFGAFSAGKSSFANALIGERILPVSPNPTTAAINKIMPPQEGWPHGTAKVKMKSAEAIQQDVLYSLDILGVQAADMQSALQRISALSPADVTAKGKPHYSFLKAVEKGWALAGNNLGKELKITKDDFPGYVADESKSCFVEFIELYYSNPLTEQGIIFVDTPGADSINARHTGVAFNYIKNADAILFVTYYNHAFSQADREFLLQLGRVKDSFEMDKMFFIVNAADLASSTDELEGVVKHVETNLLQHGIRNPRIYPISSYLAAEGKITGSDSLVAQSGIRPFEQDFVQFTFNELSDVAIHAANLELNRAVQTMQQWLERARTGEEQRKQQITQLHDAERSAQKLLQETEYTPELKEMKKEIQELLYYVKQRSMFRFGELFNFAFNPSTFREEARDPKQALQSAWAELLRMIAFDLSQEVLATTLRVENKINQISGNRVRRWEEQIAELIEDFECGTYEMHKFNTPEVSPQLEVTDVSVKVLQSFFKNAKQFFEGDGKSKLRTELENRVNAPVASFIEEQTGQLEQAYASQLEGWLSDLKEQMLLQVNEHVRGMLDALEMKIDLDELISKQHQLKAFMD</sequence>
<keyword evidence="4" id="KW-0342">GTP-binding</keyword>
<evidence type="ECO:0000313" key="8">
    <source>
        <dbReference type="Proteomes" id="UP000650466"/>
    </source>
</evidence>
<keyword evidence="5" id="KW-0472">Membrane</keyword>
<dbReference type="GO" id="GO:0016020">
    <property type="term" value="C:membrane"/>
    <property type="evidence" value="ECO:0007669"/>
    <property type="project" value="UniProtKB-SubCell"/>
</dbReference>
<comment type="caution">
    <text evidence="7">The sequence shown here is derived from an EMBL/GenBank/DDBJ whole genome shotgun (WGS) entry which is preliminary data.</text>
</comment>
<feature type="domain" description="Dynamin N-terminal" evidence="6">
    <location>
        <begin position="49"/>
        <end position="209"/>
    </location>
</feature>
<feature type="domain" description="Dynamin N-terminal" evidence="6">
    <location>
        <begin position="670"/>
        <end position="895"/>
    </location>
</feature>
<evidence type="ECO:0000256" key="1">
    <source>
        <dbReference type="ARBA" id="ARBA00004370"/>
    </source>
</evidence>
<gene>
    <name evidence="7" type="ORF">ICC18_10335</name>
</gene>
<dbReference type="InterPro" id="IPR027094">
    <property type="entry name" value="Mitofusin_fam"/>
</dbReference>
<dbReference type="AlphaFoldDB" id="A0A926KNE8"/>
<dbReference type="Pfam" id="PF00350">
    <property type="entry name" value="Dynamin_N"/>
    <property type="match status" value="2"/>
</dbReference>
<dbReference type="EMBL" id="JACVVD010000003">
    <property type="protein sequence ID" value="MBD0380512.1"/>
    <property type="molecule type" value="Genomic_DNA"/>
</dbReference>
<dbReference type="Gene3D" id="3.40.50.300">
    <property type="entry name" value="P-loop containing nucleotide triphosphate hydrolases"/>
    <property type="match status" value="2"/>
</dbReference>
<evidence type="ECO:0000256" key="5">
    <source>
        <dbReference type="ARBA" id="ARBA00023136"/>
    </source>
</evidence>
<reference evidence="7" key="1">
    <citation type="submission" date="2020-09" db="EMBL/GenBank/DDBJ databases">
        <title>Draft Genome Sequence of Paenibacillus sp. WST5.</title>
        <authorList>
            <person name="Bao Z."/>
        </authorList>
    </citation>
    <scope>NUCLEOTIDE SEQUENCE</scope>
    <source>
        <strain evidence="7">WST5</strain>
    </source>
</reference>
<dbReference type="InterPro" id="IPR045063">
    <property type="entry name" value="Dynamin_N"/>
</dbReference>
<accession>A0A926KNE8</accession>
<dbReference type="PANTHER" id="PTHR10465:SF0">
    <property type="entry name" value="SARCALUMENIN"/>
    <property type="match status" value="1"/>
</dbReference>
<dbReference type="Proteomes" id="UP000650466">
    <property type="component" value="Unassembled WGS sequence"/>
</dbReference>
<keyword evidence="3" id="KW-0378">Hydrolase</keyword>
<comment type="subcellular location">
    <subcellularLocation>
        <location evidence="1">Membrane</location>
    </subcellularLocation>
</comment>
<dbReference type="GO" id="GO:0005525">
    <property type="term" value="F:GTP binding"/>
    <property type="evidence" value="ECO:0007669"/>
    <property type="project" value="UniProtKB-KW"/>
</dbReference>